<sequence>MPKRHTNLQAAAVGRSGCLCARLAAALMDSLVPAEAPRPRTGLVGARRGAVLVGHSAGAAVAVETALRYPDRVCGLVLISPAVTTSSRGFLARSDLGQLLRFAWTRALLSSDGPGLNYVRRQVLKRRAEVEAGRLGIYADEREVPQEVIDGFLQPLRAHDWDKGTLNVYRSFQVGGTPPALSQIRVPVLVIQGTQDRAVPLEAARQVEAAFRLRGPANSRLPCPLGPAGCVTEMFVLEGCGHVPMDEMPLEVLRAMVDFINRECCEPGRSTPL</sequence>
<organism evidence="2 3">
    <name type="scientific">Tetrabaena socialis</name>
    <dbReference type="NCBI Taxonomy" id="47790"/>
    <lineage>
        <taxon>Eukaryota</taxon>
        <taxon>Viridiplantae</taxon>
        <taxon>Chlorophyta</taxon>
        <taxon>core chlorophytes</taxon>
        <taxon>Chlorophyceae</taxon>
        <taxon>CS clade</taxon>
        <taxon>Chlamydomonadales</taxon>
        <taxon>Tetrabaenaceae</taxon>
        <taxon>Tetrabaena</taxon>
    </lineage>
</organism>
<dbReference type="Pfam" id="PF12697">
    <property type="entry name" value="Abhydrolase_6"/>
    <property type="match status" value="1"/>
</dbReference>
<dbReference type="EMBL" id="PGGS01000045">
    <property type="protein sequence ID" value="PNH10844.1"/>
    <property type="molecule type" value="Genomic_DNA"/>
</dbReference>
<evidence type="ECO:0000313" key="2">
    <source>
        <dbReference type="EMBL" id="PNH10844.1"/>
    </source>
</evidence>
<feature type="domain" description="AB hydrolase-1" evidence="1">
    <location>
        <begin position="37"/>
        <end position="254"/>
    </location>
</feature>
<proteinExistence type="predicted"/>
<dbReference type="PANTHER" id="PTHR43689:SF56">
    <property type="entry name" value="AB HYDROLASE-1 DOMAIN-CONTAINING PROTEIN"/>
    <property type="match status" value="1"/>
</dbReference>
<protein>
    <submittedName>
        <fullName evidence="2">Putative hydrolase YugF</fullName>
    </submittedName>
</protein>
<keyword evidence="3" id="KW-1185">Reference proteome</keyword>
<dbReference type="OrthoDB" id="19657at2759"/>
<comment type="caution">
    <text evidence="2">The sequence shown here is derived from an EMBL/GenBank/DDBJ whole genome shotgun (WGS) entry which is preliminary data.</text>
</comment>
<dbReference type="SUPFAM" id="SSF53474">
    <property type="entry name" value="alpha/beta-Hydrolases"/>
    <property type="match status" value="1"/>
</dbReference>
<dbReference type="AlphaFoldDB" id="A0A2J8AEA3"/>
<evidence type="ECO:0000313" key="3">
    <source>
        <dbReference type="Proteomes" id="UP000236333"/>
    </source>
</evidence>
<accession>A0A2J8AEA3</accession>
<gene>
    <name evidence="2" type="ORF">TSOC_002341</name>
</gene>
<evidence type="ECO:0000259" key="1">
    <source>
        <dbReference type="Pfam" id="PF12697"/>
    </source>
</evidence>
<name>A0A2J8AEA3_9CHLO</name>
<dbReference type="Gene3D" id="3.40.50.1820">
    <property type="entry name" value="alpha/beta hydrolase"/>
    <property type="match status" value="1"/>
</dbReference>
<keyword evidence="2" id="KW-0378">Hydrolase</keyword>
<dbReference type="Proteomes" id="UP000236333">
    <property type="component" value="Unassembled WGS sequence"/>
</dbReference>
<reference evidence="2 3" key="1">
    <citation type="journal article" date="2017" name="Mol. Biol. Evol.">
        <title>The 4-celled Tetrabaena socialis nuclear genome reveals the essential components for genetic control of cell number at the origin of multicellularity in the volvocine lineage.</title>
        <authorList>
            <person name="Featherston J."/>
            <person name="Arakaki Y."/>
            <person name="Hanschen E.R."/>
            <person name="Ferris P.J."/>
            <person name="Michod R.E."/>
            <person name="Olson B.J.S.C."/>
            <person name="Nozaki H."/>
            <person name="Durand P.M."/>
        </authorList>
    </citation>
    <scope>NUCLEOTIDE SEQUENCE [LARGE SCALE GENOMIC DNA]</scope>
    <source>
        <strain evidence="2 3">NIES-571</strain>
    </source>
</reference>
<dbReference type="InterPro" id="IPR000073">
    <property type="entry name" value="AB_hydrolase_1"/>
</dbReference>
<dbReference type="GO" id="GO:0016787">
    <property type="term" value="F:hydrolase activity"/>
    <property type="evidence" value="ECO:0007669"/>
    <property type="project" value="UniProtKB-KW"/>
</dbReference>
<dbReference type="PANTHER" id="PTHR43689">
    <property type="entry name" value="HYDROLASE"/>
    <property type="match status" value="1"/>
</dbReference>
<dbReference type="InterPro" id="IPR029058">
    <property type="entry name" value="AB_hydrolase_fold"/>
</dbReference>